<evidence type="ECO:0000256" key="1">
    <source>
        <dbReference type="SAM" id="MobiDB-lite"/>
    </source>
</evidence>
<dbReference type="EMBL" id="VCEI01000025">
    <property type="protein sequence ID" value="TLU91983.1"/>
    <property type="molecule type" value="Genomic_DNA"/>
</dbReference>
<keyword evidence="4" id="KW-1185">Reference proteome</keyword>
<feature type="transmembrane region" description="Helical" evidence="2">
    <location>
        <begin position="6"/>
        <end position="26"/>
    </location>
</feature>
<name>A0A5R9KAX1_9BACT</name>
<evidence type="ECO:0000256" key="2">
    <source>
        <dbReference type="SAM" id="Phobius"/>
    </source>
</evidence>
<protein>
    <submittedName>
        <fullName evidence="3">Uncharacterized protein</fullName>
    </submittedName>
</protein>
<evidence type="ECO:0000313" key="3">
    <source>
        <dbReference type="EMBL" id="TLU91983.1"/>
    </source>
</evidence>
<dbReference type="RefSeq" id="WP_138282092.1">
    <property type="nucleotide sequence ID" value="NZ_BMGE01000003.1"/>
</dbReference>
<keyword evidence="2" id="KW-0812">Transmembrane</keyword>
<evidence type="ECO:0000313" key="4">
    <source>
        <dbReference type="Proteomes" id="UP000309788"/>
    </source>
</evidence>
<feature type="compositionally biased region" description="Basic and acidic residues" evidence="1">
    <location>
        <begin position="97"/>
        <end position="107"/>
    </location>
</feature>
<keyword evidence="2" id="KW-0472">Membrane</keyword>
<organism evidence="3 4">
    <name type="scientific">Dyadobacter sediminis</name>
    <dbReference type="NCBI Taxonomy" id="1493691"/>
    <lineage>
        <taxon>Bacteria</taxon>
        <taxon>Pseudomonadati</taxon>
        <taxon>Bacteroidota</taxon>
        <taxon>Cytophagia</taxon>
        <taxon>Cytophagales</taxon>
        <taxon>Spirosomataceae</taxon>
        <taxon>Dyadobacter</taxon>
    </lineage>
</organism>
<feature type="region of interest" description="Disordered" evidence="1">
    <location>
        <begin position="75"/>
        <end position="107"/>
    </location>
</feature>
<gene>
    <name evidence="3" type="ORF">FEM55_14575</name>
</gene>
<keyword evidence="2" id="KW-1133">Transmembrane helix</keyword>
<dbReference type="Proteomes" id="UP000309788">
    <property type="component" value="Unassembled WGS sequence"/>
</dbReference>
<reference evidence="3 4" key="1">
    <citation type="submission" date="2019-05" db="EMBL/GenBank/DDBJ databases">
        <authorList>
            <person name="Qu J.-H."/>
        </authorList>
    </citation>
    <scope>NUCLEOTIDE SEQUENCE [LARGE SCALE GENOMIC DNA]</scope>
    <source>
        <strain evidence="3 4">Z12</strain>
    </source>
</reference>
<sequence length="107" mass="11768">MQNVENKIIAGAMVVFCALMAVMVFLTNRILDKACNCREIIPIGITEINKLLYENSQEMDSVSVHSDTTAAGSFRELQQRYGSRHHPEQISGAGKDAAQDKPGPESM</sequence>
<comment type="caution">
    <text evidence="3">The sequence shown here is derived from an EMBL/GenBank/DDBJ whole genome shotgun (WGS) entry which is preliminary data.</text>
</comment>
<proteinExistence type="predicted"/>
<accession>A0A5R9KAX1</accession>
<dbReference type="AlphaFoldDB" id="A0A5R9KAX1"/>